<organism evidence="4 5">
    <name type="scientific">Verticillium longisporum</name>
    <name type="common">Verticillium dahliae var. longisporum</name>
    <dbReference type="NCBI Taxonomy" id="100787"/>
    <lineage>
        <taxon>Eukaryota</taxon>
        <taxon>Fungi</taxon>
        <taxon>Dikarya</taxon>
        <taxon>Ascomycota</taxon>
        <taxon>Pezizomycotina</taxon>
        <taxon>Sordariomycetes</taxon>
        <taxon>Hypocreomycetidae</taxon>
        <taxon>Glomerellales</taxon>
        <taxon>Plectosphaerellaceae</taxon>
        <taxon>Verticillium</taxon>
    </lineage>
</organism>
<evidence type="ECO:0000256" key="2">
    <source>
        <dbReference type="ARBA" id="ARBA00022857"/>
    </source>
</evidence>
<dbReference type="InterPro" id="IPR002347">
    <property type="entry name" value="SDR_fam"/>
</dbReference>
<dbReference type="CDD" id="cd05233">
    <property type="entry name" value="SDR_c"/>
    <property type="match status" value="1"/>
</dbReference>
<protein>
    <submittedName>
        <fullName evidence="4">Uncharacterized protein</fullName>
    </submittedName>
</protein>
<keyword evidence="2" id="KW-0521">NADP</keyword>
<dbReference type="OrthoDB" id="37659at2759"/>
<dbReference type="InterPro" id="IPR052178">
    <property type="entry name" value="Sec_Metab_Biosynth_SDR"/>
</dbReference>
<reference evidence="4" key="1">
    <citation type="journal article" date="2021" name="Mol. Plant Pathol.">
        <title>A 20-kb lineage-specific genomic region tames virulence in pathogenic amphidiploid Verticillium longisporum.</title>
        <authorList>
            <person name="Harting R."/>
            <person name="Starke J."/>
            <person name="Kusch H."/>
            <person name="Poggeler S."/>
            <person name="Maurus I."/>
            <person name="Schluter R."/>
            <person name="Landesfeind M."/>
            <person name="Bulla I."/>
            <person name="Nowrousian M."/>
            <person name="de Jonge R."/>
            <person name="Stahlhut G."/>
            <person name="Hoff K.J."/>
            <person name="Asshauer K.P."/>
            <person name="Thurmer A."/>
            <person name="Stanke M."/>
            <person name="Daniel R."/>
            <person name="Morgenstern B."/>
            <person name="Thomma B.P.H.J."/>
            <person name="Kronstad J.W."/>
            <person name="Braus-Stromeyer S.A."/>
            <person name="Braus G.H."/>
        </authorList>
    </citation>
    <scope>NUCLEOTIDE SEQUENCE</scope>
    <source>
        <strain evidence="4">Vl32</strain>
    </source>
</reference>
<proteinExistence type="inferred from homology"/>
<comment type="similarity">
    <text evidence="1">Belongs to the short-chain dehydrogenases/reductases (SDR) family.</text>
</comment>
<dbReference type="GO" id="GO:0016491">
    <property type="term" value="F:oxidoreductase activity"/>
    <property type="evidence" value="ECO:0007669"/>
    <property type="project" value="UniProtKB-KW"/>
</dbReference>
<evidence type="ECO:0000256" key="3">
    <source>
        <dbReference type="ARBA" id="ARBA00023002"/>
    </source>
</evidence>
<name>A0A8I2ZSJ5_VERLO</name>
<sequence>MWQLWLAPPRVVLAGLYNYLTRFLDSYLNKTKRTQQFIREIAMSEPQPHPPVALITAGSAGLGAAAAKLLARKGYRVVINYYSNKARADALATELHTLSPLPHDAHNFVSVQANLESRDEIKSLVQAASDFSVQSVPPATKRRLDVVFSNGGWTQIRDIRNLDDNLVEDDWDRCFNMNVKSHLWLMGAAKPYLEEAEGCFITTASLAGVKVSGSSLAYAVSKAAQIHLAKGLAMAAAPKIRVNTVSPGIMWTDWGLQFPEEQREAARERTPLKRVPTVEEVAEQVWCFIQSKTVTGANAVIDGGLSL</sequence>
<comment type="caution">
    <text evidence="4">The sequence shown here is derived from an EMBL/GenBank/DDBJ whole genome shotgun (WGS) entry which is preliminary data.</text>
</comment>
<dbReference type="Proteomes" id="UP000689129">
    <property type="component" value="Unassembled WGS sequence"/>
</dbReference>
<dbReference type="Pfam" id="PF13561">
    <property type="entry name" value="adh_short_C2"/>
    <property type="match status" value="1"/>
</dbReference>
<accession>A0A8I2ZSJ5</accession>
<dbReference type="PANTHER" id="PTHR43618">
    <property type="entry name" value="7-ALPHA-HYDROXYSTEROID DEHYDROGENASE"/>
    <property type="match status" value="1"/>
</dbReference>
<evidence type="ECO:0000313" key="4">
    <source>
        <dbReference type="EMBL" id="KAG7137977.1"/>
    </source>
</evidence>
<gene>
    <name evidence="4" type="ORF">HYQ45_004831</name>
</gene>
<dbReference type="PANTHER" id="PTHR43618:SF13">
    <property type="entry name" value="CHAIN DEHYDROGENASE, PUTATIVE (AFU_ORTHOLOGUE AFUA_1G17650)-RELATED"/>
    <property type="match status" value="1"/>
</dbReference>
<dbReference type="AlphaFoldDB" id="A0A8I2ZSJ5"/>
<evidence type="ECO:0000313" key="5">
    <source>
        <dbReference type="Proteomes" id="UP000689129"/>
    </source>
</evidence>
<dbReference type="EMBL" id="JAEMWZ010000080">
    <property type="protein sequence ID" value="KAG7137977.1"/>
    <property type="molecule type" value="Genomic_DNA"/>
</dbReference>
<evidence type="ECO:0000256" key="1">
    <source>
        <dbReference type="ARBA" id="ARBA00006484"/>
    </source>
</evidence>
<keyword evidence="3" id="KW-0560">Oxidoreductase</keyword>